<dbReference type="InterPro" id="IPR018062">
    <property type="entry name" value="HTH_AraC-typ_CS"/>
</dbReference>
<dbReference type="InterPro" id="IPR018060">
    <property type="entry name" value="HTH_AraC"/>
</dbReference>
<dbReference type="InterPro" id="IPR050204">
    <property type="entry name" value="AraC_XylS_family_regulators"/>
</dbReference>
<keyword evidence="6" id="KW-1185">Reference proteome</keyword>
<proteinExistence type="predicted"/>
<keyword evidence="3" id="KW-0804">Transcription</keyword>
<dbReference type="SMART" id="SM00342">
    <property type="entry name" value="HTH_ARAC"/>
    <property type="match status" value="1"/>
</dbReference>
<dbReference type="EMBL" id="QQXL01000009">
    <property type="protein sequence ID" value="RKW69521.1"/>
    <property type="molecule type" value="Genomic_DNA"/>
</dbReference>
<organism evidence="5 6">
    <name type="scientific">Galactobacter caseinivorans</name>
    <dbReference type="NCBI Taxonomy" id="2676123"/>
    <lineage>
        <taxon>Bacteria</taxon>
        <taxon>Bacillati</taxon>
        <taxon>Actinomycetota</taxon>
        <taxon>Actinomycetes</taxon>
        <taxon>Micrococcales</taxon>
        <taxon>Micrococcaceae</taxon>
        <taxon>Galactobacter</taxon>
    </lineage>
</organism>
<protein>
    <submittedName>
        <fullName evidence="5">AraC family transcriptional regulator</fullName>
    </submittedName>
</protein>
<evidence type="ECO:0000256" key="3">
    <source>
        <dbReference type="ARBA" id="ARBA00023163"/>
    </source>
</evidence>
<reference evidence="5 6" key="1">
    <citation type="submission" date="2018-07" db="EMBL/GenBank/DDBJ databases">
        <title>Arthrobacter sp. nov., isolated from raw cow's milk with high bacterial count.</title>
        <authorList>
            <person name="Hahne J."/>
            <person name="Isele D."/>
            <person name="Lipski A."/>
        </authorList>
    </citation>
    <scope>NUCLEOTIDE SEQUENCE [LARGE SCALE GENOMIC DNA]</scope>
    <source>
        <strain evidence="5 6">JZ R-183</strain>
    </source>
</reference>
<evidence type="ECO:0000259" key="4">
    <source>
        <dbReference type="PROSITE" id="PS01124"/>
    </source>
</evidence>
<evidence type="ECO:0000313" key="6">
    <source>
        <dbReference type="Proteomes" id="UP000273119"/>
    </source>
</evidence>
<dbReference type="PRINTS" id="PR00032">
    <property type="entry name" value="HTHARAC"/>
</dbReference>
<dbReference type="AlphaFoldDB" id="A0A496PFN5"/>
<dbReference type="Proteomes" id="UP000273119">
    <property type="component" value="Unassembled WGS sequence"/>
</dbReference>
<evidence type="ECO:0000256" key="2">
    <source>
        <dbReference type="ARBA" id="ARBA00023125"/>
    </source>
</evidence>
<name>A0A496PFN5_9MICC</name>
<keyword evidence="1" id="KW-0805">Transcription regulation</keyword>
<dbReference type="PROSITE" id="PS00041">
    <property type="entry name" value="HTH_ARAC_FAMILY_1"/>
    <property type="match status" value="1"/>
</dbReference>
<dbReference type="PROSITE" id="PS01124">
    <property type="entry name" value="HTH_ARAC_FAMILY_2"/>
    <property type="match status" value="1"/>
</dbReference>
<dbReference type="Pfam" id="PF12833">
    <property type="entry name" value="HTH_18"/>
    <property type="match status" value="1"/>
</dbReference>
<dbReference type="Gene3D" id="1.10.10.60">
    <property type="entry name" value="Homeodomain-like"/>
    <property type="match status" value="2"/>
</dbReference>
<sequence length="160" mass="17206">MAPPQACSMSRVGDATVCARIVTTIVTVALRSWTQHGCAPVGWLAGARDPQLGRVLEAIRSDPGRQWTVGQLAAIGAMSRTVFAERFRELMGTSPASYVTSVRMAAAKNLLAPQGPTIAETAHLLGYESEGGFSRAFRRHAGISPSTWRRDRDRSPELVG</sequence>
<dbReference type="PANTHER" id="PTHR46796:SF7">
    <property type="entry name" value="ARAC FAMILY TRANSCRIPTIONAL REGULATOR"/>
    <property type="match status" value="1"/>
</dbReference>
<accession>A0A496PFN5</accession>
<dbReference type="InterPro" id="IPR020449">
    <property type="entry name" value="Tscrpt_reg_AraC-type_HTH"/>
</dbReference>
<keyword evidence="2" id="KW-0238">DNA-binding</keyword>
<evidence type="ECO:0000256" key="1">
    <source>
        <dbReference type="ARBA" id="ARBA00023015"/>
    </source>
</evidence>
<dbReference type="PANTHER" id="PTHR46796">
    <property type="entry name" value="HTH-TYPE TRANSCRIPTIONAL ACTIVATOR RHAS-RELATED"/>
    <property type="match status" value="1"/>
</dbReference>
<dbReference type="SUPFAM" id="SSF46689">
    <property type="entry name" value="Homeodomain-like"/>
    <property type="match status" value="2"/>
</dbReference>
<dbReference type="InterPro" id="IPR009057">
    <property type="entry name" value="Homeodomain-like_sf"/>
</dbReference>
<feature type="domain" description="HTH araC/xylS-type" evidence="4">
    <location>
        <begin position="53"/>
        <end position="151"/>
    </location>
</feature>
<evidence type="ECO:0000313" key="5">
    <source>
        <dbReference type="EMBL" id="RKW69521.1"/>
    </source>
</evidence>
<comment type="caution">
    <text evidence="5">The sequence shown here is derived from an EMBL/GenBank/DDBJ whole genome shotgun (WGS) entry which is preliminary data.</text>
</comment>
<dbReference type="GO" id="GO:0003700">
    <property type="term" value="F:DNA-binding transcription factor activity"/>
    <property type="evidence" value="ECO:0007669"/>
    <property type="project" value="InterPro"/>
</dbReference>
<dbReference type="GO" id="GO:0043565">
    <property type="term" value="F:sequence-specific DNA binding"/>
    <property type="evidence" value="ECO:0007669"/>
    <property type="project" value="InterPro"/>
</dbReference>
<gene>
    <name evidence="5" type="ORF">DWQ67_13195</name>
</gene>